<dbReference type="PANTHER" id="PTHR30006">
    <property type="entry name" value="THIAMINE-BINDING PERIPLASMIC PROTEIN-RELATED"/>
    <property type="match status" value="1"/>
</dbReference>
<dbReference type="GO" id="GO:0030975">
    <property type="term" value="F:thiamine binding"/>
    <property type="evidence" value="ECO:0007669"/>
    <property type="project" value="TreeGrafter"/>
</dbReference>
<gene>
    <name evidence="2" type="ORF">ENW55_05625</name>
</gene>
<keyword evidence="1" id="KW-0732">Signal</keyword>
<comment type="caution">
    <text evidence="2">The sequence shown here is derived from an EMBL/GenBank/DDBJ whole genome shotgun (WGS) entry which is preliminary data.</text>
</comment>
<dbReference type="GO" id="GO:0030976">
    <property type="term" value="F:thiamine pyrophosphate binding"/>
    <property type="evidence" value="ECO:0007669"/>
    <property type="project" value="TreeGrafter"/>
</dbReference>
<sequence>MRRFVVLVVLLLPILLLAKLPPELNNSYILWLWENAKKEGGWIYTYGMPAIWANYGEIFGKFEEFFGIKQRDIDMGSAVVLARMTEENASKNDIADLKPAFAAELAKRGLTADYIPVDFHLIPEGQKGIDEKTKSVWIAAYKGTLGFMVNTQLVKQIPRTWKDLKNPAYKNLIVYLDPRATGTGVNTVEAIAYALTGDPYNFKPAIDFLKELHDMGLILTVDPKVSVAKWERGEAGIVINFDYNLLDWKEKNPHIPSVIVIPEDGTVASGGGVIIAKNAPHPYTARLFMEYLLRYGQKLYAKAFVSPIIPTVEIPEEVKAKFPPAEAYKKVVFIDYQKDAEISKDLQDYYSKVIK</sequence>
<dbReference type="PANTHER" id="PTHR30006:SF2">
    <property type="entry name" value="ABC TRANSPORTER SUBSTRATE-BINDING PROTEIN"/>
    <property type="match status" value="1"/>
</dbReference>
<dbReference type="EMBL" id="DTKQ01000041">
    <property type="protein sequence ID" value="HGZ79442.1"/>
    <property type="molecule type" value="Genomic_DNA"/>
</dbReference>
<dbReference type="Pfam" id="PF13343">
    <property type="entry name" value="SBP_bac_6"/>
    <property type="match status" value="1"/>
</dbReference>
<reference evidence="2" key="1">
    <citation type="journal article" date="2020" name="mSystems">
        <title>Genome- and Community-Level Interaction Insights into Carbon Utilization and Element Cycling Functions of Hydrothermarchaeota in Hydrothermal Sediment.</title>
        <authorList>
            <person name="Zhou Z."/>
            <person name="Liu Y."/>
            <person name="Xu W."/>
            <person name="Pan J."/>
            <person name="Luo Z.H."/>
            <person name="Li M."/>
        </authorList>
    </citation>
    <scope>NUCLEOTIDE SEQUENCE [LARGE SCALE GENOMIC DNA]</scope>
    <source>
        <strain evidence="2">SpSt-86</strain>
    </source>
</reference>
<dbReference type="AlphaFoldDB" id="A0A832I7H9"/>
<evidence type="ECO:0000256" key="1">
    <source>
        <dbReference type="ARBA" id="ARBA00022729"/>
    </source>
</evidence>
<name>A0A832I7H9_9THEM</name>
<organism evidence="2">
    <name type="scientific">Pseudothermotoga hypogea</name>
    <dbReference type="NCBI Taxonomy" id="57487"/>
    <lineage>
        <taxon>Bacteria</taxon>
        <taxon>Thermotogati</taxon>
        <taxon>Thermotogota</taxon>
        <taxon>Thermotogae</taxon>
        <taxon>Thermotogales</taxon>
        <taxon>Thermotogaceae</taxon>
        <taxon>Pseudothermotoga</taxon>
    </lineage>
</organism>
<dbReference type="Gene3D" id="3.40.190.10">
    <property type="entry name" value="Periplasmic binding protein-like II"/>
    <property type="match status" value="2"/>
</dbReference>
<proteinExistence type="predicted"/>
<dbReference type="GO" id="GO:0015888">
    <property type="term" value="P:thiamine transport"/>
    <property type="evidence" value="ECO:0007669"/>
    <property type="project" value="TreeGrafter"/>
</dbReference>
<protein>
    <submittedName>
        <fullName evidence="2">Extracellular solute-binding protein</fullName>
    </submittedName>
</protein>
<accession>A0A832I7H9</accession>
<dbReference type="GO" id="GO:0030288">
    <property type="term" value="C:outer membrane-bounded periplasmic space"/>
    <property type="evidence" value="ECO:0007669"/>
    <property type="project" value="TreeGrafter"/>
</dbReference>
<evidence type="ECO:0000313" key="2">
    <source>
        <dbReference type="EMBL" id="HGZ79442.1"/>
    </source>
</evidence>
<dbReference type="SUPFAM" id="SSF53850">
    <property type="entry name" value="Periplasmic binding protein-like II"/>
    <property type="match status" value="1"/>
</dbReference>